<dbReference type="GO" id="GO:0043571">
    <property type="term" value="P:maintenance of CRISPR repeat elements"/>
    <property type="evidence" value="ECO:0007669"/>
    <property type="project" value="InterPro"/>
</dbReference>
<dbReference type="Proteomes" id="UP000886785">
    <property type="component" value="Unassembled WGS sequence"/>
</dbReference>
<accession>A0A9D1DQX6</accession>
<dbReference type="EMBL" id="DVHF01000080">
    <property type="protein sequence ID" value="HIR57356.1"/>
    <property type="molecule type" value="Genomic_DNA"/>
</dbReference>
<dbReference type="Pfam" id="PF09704">
    <property type="entry name" value="Cas_Cas5d"/>
    <property type="match status" value="1"/>
</dbReference>
<name>A0A9D1DQX6_9FIRM</name>
<reference evidence="2" key="2">
    <citation type="journal article" date="2021" name="PeerJ">
        <title>Extensive microbial diversity within the chicken gut microbiome revealed by metagenomics and culture.</title>
        <authorList>
            <person name="Gilroy R."/>
            <person name="Ravi A."/>
            <person name="Getino M."/>
            <person name="Pursley I."/>
            <person name="Horton D.L."/>
            <person name="Alikhan N.F."/>
            <person name="Baker D."/>
            <person name="Gharbi K."/>
            <person name="Hall N."/>
            <person name="Watson M."/>
            <person name="Adriaenssens E.M."/>
            <person name="Foster-Nyarko E."/>
            <person name="Jarju S."/>
            <person name="Secka A."/>
            <person name="Antonio M."/>
            <person name="Oren A."/>
            <person name="Chaudhuri R.R."/>
            <person name="La Ragione R."/>
            <person name="Hildebrand F."/>
            <person name="Pallen M.J."/>
        </authorList>
    </citation>
    <scope>NUCLEOTIDE SEQUENCE</scope>
    <source>
        <strain evidence="2">ChiSjej1B19-7085</strain>
    </source>
</reference>
<gene>
    <name evidence="2" type="primary">cas5e</name>
    <name evidence="2" type="ORF">IAA54_06780</name>
</gene>
<dbReference type="GO" id="GO:0003723">
    <property type="term" value="F:RNA binding"/>
    <property type="evidence" value="ECO:0007669"/>
    <property type="project" value="InterPro"/>
</dbReference>
<dbReference type="CDD" id="cd09756">
    <property type="entry name" value="Cas5_I-E"/>
    <property type="match status" value="1"/>
</dbReference>
<evidence type="ECO:0000313" key="2">
    <source>
        <dbReference type="EMBL" id="HIR57356.1"/>
    </source>
</evidence>
<protein>
    <submittedName>
        <fullName evidence="2">Type I-E CRISPR-associated protein Cas5/CasD</fullName>
    </submittedName>
</protein>
<dbReference type="NCBIfam" id="TIGR01868">
    <property type="entry name" value="casD_Cas5e"/>
    <property type="match status" value="1"/>
</dbReference>
<reference evidence="2" key="1">
    <citation type="submission" date="2020-10" db="EMBL/GenBank/DDBJ databases">
        <authorList>
            <person name="Gilroy R."/>
        </authorList>
    </citation>
    <scope>NUCLEOTIDE SEQUENCE</scope>
    <source>
        <strain evidence="2">ChiSjej1B19-7085</strain>
    </source>
</reference>
<evidence type="ECO:0000256" key="1">
    <source>
        <dbReference type="ARBA" id="ARBA00023118"/>
    </source>
</evidence>
<proteinExistence type="predicted"/>
<organism evidence="2 3">
    <name type="scientific">Candidatus Gallacutalibacter pullicola</name>
    <dbReference type="NCBI Taxonomy" id="2840830"/>
    <lineage>
        <taxon>Bacteria</taxon>
        <taxon>Bacillati</taxon>
        <taxon>Bacillota</taxon>
        <taxon>Clostridia</taxon>
        <taxon>Eubacteriales</taxon>
        <taxon>Candidatus Gallacutalibacter</taxon>
    </lineage>
</organism>
<dbReference type="AlphaFoldDB" id="A0A9D1DQX6"/>
<evidence type="ECO:0000313" key="3">
    <source>
        <dbReference type="Proteomes" id="UP000886785"/>
    </source>
</evidence>
<comment type="caution">
    <text evidence="2">The sequence shown here is derived from an EMBL/GenBank/DDBJ whole genome shotgun (WGS) entry which is preliminary data.</text>
</comment>
<dbReference type="InterPro" id="IPR010147">
    <property type="entry name" value="CRISPR-assoc_prot_CasD"/>
</dbReference>
<dbReference type="NCBIfam" id="TIGR02593">
    <property type="entry name" value="CRISPR_cas5"/>
    <property type="match status" value="1"/>
</dbReference>
<sequence>MATLLLRLAAPLQSWGMDSKFETRKTNREPTKSGIIGLLSAALGLRRDETEKIEKLNQLRFAVRVDREGSLLIDYHTAGNSLPWKSSKQTYVTQRHYLCDAVFLVGLESDDSAWLEQLEEALRHPAFPLFLGRRSCPPTQPLCLGICPLDLLEALRHEPPLVPDQNRTEPRTFRICTDAEPGNAESVPVRDLPISFSPIHRQYGYRAVQEIVMTEPSVLPGETTHDPFTELG</sequence>
<dbReference type="InterPro" id="IPR021124">
    <property type="entry name" value="CRISPR-assoc_prot_Cas5"/>
</dbReference>
<keyword evidence="1" id="KW-0051">Antiviral defense</keyword>
<dbReference type="Gene3D" id="3.30.70.2660">
    <property type="match status" value="1"/>
</dbReference>
<dbReference type="GO" id="GO:0051607">
    <property type="term" value="P:defense response to virus"/>
    <property type="evidence" value="ECO:0007669"/>
    <property type="project" value="UniProtKB-KW"/>
</dbReference>
<dbReference type="InterPro" id="IPR013422">
    <property type="entry name" value="CRISPR-assoc_prot_Cas5_N"/>
</dbReference>